<keyword evidence="3" id="KW-0472">Membrane</keyword>
<reference evidence="5 6" key="1">
    <citation type="journal article" date="2011" name="J. Bacteriol.">
        <title>Genome sequence of Methyloversatilis universalis FAM5T, a methylotrophic representative of the order Rhodocyclales.</title>
        <authorList>
            <person name="Kittichotirat W."/>
            <person name="Good N.M."/>
            <person name="Hall R."/>
            <person name="Bringel F."/>
            <person name="Lajus A."/>
            <person name="Medigue C."/>
            <person name="Smalley N.E."/>
            <person name="Beck D."/>
            <person name="Bumgarner R."/>
            <person name="Vuilleumier S."/>
            <person name="Kalyuzhnaya M.G."/>
        </authorList>
    </citation>
    <scope>NUCLEOTIDE SEQUENCE [LARGE SCALE GENOMIC DNA]</scope>
    <source>
        <strain evidence="6">ATCC BAA-1314 / JCM 13912 / FAM5</strain>
    </source>
</reference>
<feature type="domain" description="Photosynthesis system II assembly factor Ycf48/Hcf136-like" evidence="4">
    <location>
        <begin position="88"/>
        <end position="175"/>
    </location>
</feature>
<protein>
    <recommendedName>
        <fullName evidence="4">Photosynthesis system II assembly factor Ycf48/Hcf136-like domain-containing protein</fullName>
    </recommendedName>
</protein>
<proteinExistence type="predicted"/>
<keyword evidence="3" id="KW-1133">Transmembrane helix</keyword>
<dbReference type="EMBL" id="AFHG01000032">
    <property type="protein sequence ID" value="EGK72666.1"/>
    <property type="molecule type" value="Genomic_DNA"/>
</dbReference>
<dbReference type="STRING" id="1000565.METUNv1_01008"/>
<dbReference type="InterPro" id="IPR028203">
    <property type="entry name" value="PSII_CF48-like_dom"/>
</dbReference>
<keyword evidence="1" id="KW-0602">Photosynthesis</keyword>
<evidence type="ECO:0000256" key="2">
    <source>
        <dbReference type="ARBA" id="ARBA00023276"/>
    </source>
</evidence>
<name>F5R9T6_METUF</name>
<comment type="caution">
    <text evidence="5">The sequence shown here is derived from an EMBL/GenBank/DDBJ whole genome shotgun (WGS) entry which is preliminary data.</text>
</comment>
<evidence type="ECO:0000313" key="5">
    <source>
        <dbReference type="EMBL" id="EGK72666.1"/>
    </source>
</evidence>
<dbReference type="CDD" id="cd15482">
    <property type="entry name" value="Sialidase_non-viral"/>
    <property type="match status" value="1"/>
</dbReference>
<dbReference type="AlphaFoldDB" id="F5R9T6"/>
<dbReference type="GO" id="GO:0009523">
    <property type="term" value="C:photosystem II"/>
    <property type="evidence" value="ECO:0007669"/>
    <property type="project" value="UniProtKB-KW"/>
</dbReference>
<dbReference type="OrthoDB" id="9767885at2"/>
<dbReference type="PANTHER" id="PTHR47199">
    <property type="entry name" value="PHOTOSYSTEM II STABILITY/ASSEMBLY FACTOR HCF136, CHLOROPLASTIC"/>
    <property type="match status" value="1"/>
</dbReference>
<dbReference type="Proteomes" id="UP000005019">
    <property type="component" value="Unassembled WGS sequence"/>
</dbReference>
<dbReference type="RefSeq" id="WP_008059472.1">
    <property type="nucleotide sequence ID" value="NZ_AFHG01000032.1"/>
</dbReference>
<evidence type="ECO:0000256" key="3">
    <source>
        <dbReference type="SAM" id="Phobius"/>
    </source>
</evidence>
<dbReference type="Pfam" id="PF14870">
    <property type="entry name" value="PSII_BNR"/>
    <property type="match status" value="1"/>
</dbReference>
<dbReference type="eggNOG" id="COG4447">
    <property type="taxonomic scope" value="Bacteria"/>
</dbReference>
<evidence type="ECO:0000256" key="1">
    <source>
        <dbReference type="ARBA" id="ARBA00022531"/>
    </source>
</evidence>
<dbReference type="PANTHER" id="PTHR47199:SF2">
    <property type="entry name" value="PHOTOSYSTEM II STABILITY_ASSEMBLY FACTOR HCF136, CHLOROPLASTIC"/>
    <property type="match status" value="1"/>
</dbReference>
<evidence type="ECO:0000313" key="6">
    <source>
        <dbReference type="Proteomes" id="UP000005019"/>
    </source>
</evidence>
<feature type="transmembrane region" description="Helical" evidence="3">
    <location>
        <begin position="12"/>
        <end position="36"/>
    </location>
</feature>
<accession>F5R9T6</accession>
<dbReference type="SUPFAM" id="SSF110296">
    <property type="entry name" value="Oligoxyloglucan reducing end-specific cellobiohydrolase"/>
    <property type="match status" value="1"/>
</dbReference>
<keyword evidence="3" id="KW-0812">Transmembrane</keyword>
<dbReference type="Gene3D" id="2.130.10.10">
    <property type="entry name" value="YVTN repeat-like/Quinoprotein amine dehydrogenase"/>
    <property type="match status" value="2"/>
</dbReference>
<sequence>MLHSLKRFGSGARAAVNVVTSTLPIAIIGGLLYAGFFVKAEAVINKVEPKAVERRDNFFSVVAPTEQIAWAAGSGGKIVRSDDGGRSWHRQSSNTYENLQGIAAWDTQHAVVAGNHGVILYTTDGGSSWKAAQVPKSDNPNKLFRVRIFDGVAWAVGEFGSLLRSDDKGVTWTRAMEEKDRAWNDVFFHGQNGWLVGEFGTVMRTTDGGATWTQNELDNKVSLMGVDFRDDRHGVAVGLTGTLLVTEDGGASWRDVPPLTREHLLDIAWDENRWVAVGDKGVMVTSDAAATEWKLGRIAEGDVSWRTQITRAGNRYYVSGANLGVLEDGKLTIVGR</sequence>
<keyword evidence="2" id="KW-0604">Photosystem II</keyword>
<evidence type="ECO:0000259" key="4">
    <source>
        <dbReference type="Pfam" id="PF14870"/>
    </source>
</evidence>
<gene>
    <name evidence="5" type="ORF">METUNv1_01008</name>
</gene>
<dbReference type="InterPro" id="IPR015943">
    <property type="entry name" value="WD40/YVTN_repeat-like_dom_sf"/>
</dbReference>
<dbReference type="GO" id="GO:0015979">
    <property type="term" value="P:photosynthesis"/>
    <property type="evidence" value="ECO:0007669"/>
    <property type="project" value="UniProtKB-KW"/>
</dbReference>
<keyword evidence="6" id="KW-1185">Reference proteome</keyword>
<organism evidence="5 6">
    <name type="scientific">Methyloversatilis universalis (strain ATCC BAA-1314 / DSM 25237 / JCM 13912 / CCUG 52030 / FAM5)</name>
    <dbReference type="NCBI Taxonomy" id="1000565"/>
    <lineage>
        <taxon>Bacteria</taxon>
        <taxon>Pseudomonadati</taxon>
        <taxon>Pseudomonadota</taxon>
        <taxon>Betaproteobacteria</taxon>
        <taxon>Nitrosomonadales</taxon>
        <taxon>Sterolibacteriaceae</taxon>
        <taxon>Methyloversatilis</taxon>
    </lineage>
</organism>